<evidence type="ECO:0000313" key="10">
    <source>
        <dbReference type="Proteomes" id="UP000319801"/>
    </source>
</evidence>
<evidence type="ECO:0000256" key="1">
    <source>
        <dbReference type="ARBA" id="ARBA00008125"/>
    </source>
</evidence>
<dbReference type="InterPro" id="IPR000884">
    <property type="entry name" value="TSP1_rpt"/>
</dbReference>
<dbReference type="GO" id="GO:0007155">
    <property type="term" value="P:cell adhesion"/>
    <property type="evidence" value="ECO:0007669"/>
    <property type="project" value="TreeGrafter"/>
</dbReference>
<dbReference type="GO" id="GO:0030335">
    <property type="term" value="P:positive regulation of cell migration"/>
    <property type="evidence" value="ECO:0007669"/>
    <property type="project" value="TreeGrafter"/>
</dbReference>
<dbReference type="AlphaFoldDB" id="A0A556VCQ3"/>
<dbReference type="InterPro" id="IPR001007">
    <property type="entry name" value="VWF_dom"/>
</dbReference>
<dbReference type="GO" id="GO:0005178">
    <property type="term" value="F:integrin binding"/>
    <property type="evidence" value="ECO:0007669"/>
    <property type="project" value="TreeGrafter"/>
</dbReference>
<dbReference type="Proteomes" id="UP000319801">
    <property type="component" value="Unassembled WGS sequence"/>
</dbReference>
<dbReference type="GO" id="GO:0008201">
    <property type="term" value="F:heparin binding"/>
    <property type="evidence" value="ECO:0007669"/>
    <property type="project" value="TreeGrafter"/>
</dbReference>
<evidence type="ECO:0000259" key="8">
    <source>
        <dbReference type="PROSITE" id="PS51323"/>
    </source>
</evidence>
<keyword evidence="10" id="KW-1185">Reference proteome</keyword>
<evidence type="ECO:0000256" key="4">
    <source>
        <dbReference type="PROSITE-ProRule" id="PRU00039"/>
    </source>
</evidence>
<dbReference type="PROSITE" id="PS50092">
    <property type="entry name" value="TSP1"/>
    <property type="match status" value="1"/>
</dbReference>
<evidence type="ECO:0000256" key="2">
    <source>
        <dbReference type="ARBA" id="ARBA00022729"/>
    </source>
</evidence>
<proteinExistence type="inferred from homology"/>
<evidence type="ECO:0000259" key="6">
    <source>
        <dbReference type="PROSITE" id="PS01225"/>
    </source>
</evidence>
<dbReference type="InterPro" id="IPR043973">
    <property type="entry name" value="TSP1_CCN"/>
</dbReference>
<dbReference type="SUPFAM" id="SSF57184">
    <property type="entry name" value="Growth factor receptor domain"/>
    <property type="match status" value="1"/>
</dbReference>
<reference evidence="9 10" key="1">
    <citation type="journal article" date="2019" name="Genome Biol. Evol.">
        <title>Whole-Genome Sequencing of the Giant Devil Catfish, Bagarius yarrelli.</title>
        <authorList>
            <person name="Jiang W."/>
            <person name="Lv Y."/>
            <person name="Cheng L."/>
            <person name="Yang K."/>
            <person name="Chao B."/>
            <person name="Wang X."/>
            <person name="Li Y."/>
            <person name="Pan X."/>
            <person name="You X."/>
            <person name="Zhang Y."/>
            <person name="Yang J."/>
            <person name="Li J."/>
            <person name="Zhang X."/>
            <person name="Liu S."/>
            <person name="Sun C."/>
            <person name="Yang J."/>
            <person name="Shi Q."/>
        </authorList>
    </citation>
    <scope>NUCLEOTIDE SEQUENCE [LARGE SCALE GENOMIC DNA]</scope>
    <source>
        <strain evidence="9">JWS20170419001</strain>
        <tissue evidence="9">Muscle</tissue>
    </source>
</reference>
<dbReference type="Pfam" id="PF19035">
    <property type="entry name" value="TSP1_CCN"/>
    <property type="match status" value="1"/>
</dbReference>
<dbReference type="PANTHER" id="PTHR11348">
    <property type="entry name" value="CONNECTIVE TISSUE GROWTH FACTOR-RELATED"/>
    <property type="match status" value="1"/>
</dbReference>
<dbReference type="GO" id="GO:0031012">
    <property type="term" value="C:extracellular matrix"/>
    <property type="evidence" value="ECO:0007669"/>
    <property type="project" value="TreeGrafter"/>
</dbReference>
<dbReference type="Gene3D" id="2.20.100.10">
    <property type="entry name" value="Thrombospondin type-1 (TSP1) repeat"/>
    <property type="match status" value="1"/>
</dbReference>
<feature type="domain" description="IGFBP N-terminal" evidence="8">
    <location>
        <begin position="19"/>
        <end position="91"/>
    </location>
</feature>
<feature type="domain" description="CTCK" evidence="6">
    <location>
        <begin position="272"/>
        <end position="346"/>
    </location>
</feature>
<protein>
    <submittedName>
        <fullName evidence="9">Protein CYR61</fullName>
    </submittedName>
</protein>
<name>A0A556VCQ3_BAGYA</name>
<dbReference type="PROSITE" id="PS50184">
    <property type="entry name" value="VWFC_2"/>
    <property type="match status" value="1"/>
</dbReference>
<keyword evidence="2 5" id="KW-0732">Signal</keyword>
<comment type="similarity">
    <text evidence="1">Belongs to the CCN family.</text>
</comment>
<dbReference type="InterPro" id="IPR036383">
    <property type="entry name" value="TSP1_rpt_sf"/>
</dbReference>
<accession>A0A556VCQ3</accession>
<evidence type="ECO:0000259" key="7">
    <source>
        <dbReference type="PROSITE" id="PS50184"/>
    </source>
</evidence>
<dbReference type="SUPFAM" id="SSF57603">
    <property type="entry name" value="FnI-like domain"/>
    <property type="match status" value="1"/>
</dbReference>
<dbReference type="GO" id="GO:0045597">
    <property type="term" value="P:positive regulation of cell differentiation"/>
    <property type="evidence" value="ECO:0007669"/>
    <property type="project" value="TreeGrafter"/>
</dbReference>
<organism evidence="9 10">
    <name type="scientific">Bagarius yarrelli</name>
    <name type="common">Goonch</name>
    <name type="synonym">Bagrus yarrelli</name>
    <dbReference type="NCBI Taxonomy" id="175774"/>
    <lineage>
        <taxon>Eukaryota</taxon>
        <taxon>Metazoa</taxon>
        <taxon>Chordata</taxon>
        <taxon>Craniata</taxon>
        <taxon>Vertebrata</taxon>
        <taxon>Euteleostomi</taxon>
        <taxon>Actinopterygii</taxon>
        <taxon>Neopterygii</taxon>
        <taxon>Teleostei</taxon>
        <taxon>Ostariophysi</taxon>
        <taxon>Siluriformes</taxon>
        <taxon>Sisoridae</taxon>
        <taxon>Sisorinae</taxon>
        <taxon>Bagarius</taxon>
    </lineage>
</organism>
<dbReference type="PANTHER" id="PTHR11348:SF33">
    <property type="entry name" value="CELLULAR COMMUNICATION NETWORK FACTOR 1, LIKE 1 PRECURSOR-RELATED"/>
    <property type="match status" value="1"/>
</dbReference>
<dbReference type="GO" id="GO:0007165">
    <property type="term" value="P:signal transduction"/>
    <property type="evidence" value="ECO:0007669"/>
    <property type="project" value="InterPro"/>
</dbReference>
<dbReference type="Pfam" id="PF00219">
    <property type="entry name" value="IGFBP"/>
    <property type="match status" value="1"/>
</dbReference>
<dbReference type="SMART" id="SM00041">
    <property type="entry name" value="CT"/>
    <property type="match status" value="1"/>
</dbReference>
<dbReference type="Pfam" id="PF00093">
    <property type="entry name" value="VWC"/>
    <property type="match status" value="1"/>
</dbReference>
<feature type="chain" id="PRO_5021904578" evidence="5">
    <location>
        <begin position="17"/>
        <end position="449"/>
    </location>
</feature>
<dbReference type="InterPro" id="IPR006207">
    <property type="entry name" value="Cys_knot_C"/>
</dbReference>
<dbReference type="SMART" id="SM00214">
    <property type="entry name" value="VWC"/>
    <property type="match status" value="1"/>
</dbReference>
<dbReference type="GO" id="GO:0005615">
    <property type="term" value="C:extracellular space"/>
    <property type="evidence" value="ECO:0007669"/>
    <property type="project" value="TreeGrafter"/>
</dbReference>
<comment type="caution">
    <text evidence="9">The sequence shown here is derived from an EMBL/GenBank/DDBJ whole genome shotgun (WGS) entry which is preliminary data.</text>
</comment>
<dbReference type="SMART" id="SM00121">
    <property type="entry name" value="IB"/>
    <property type="match status" value="1"/>
</dbReference>
<keyword evidence="3" id="KW-1015">Disulfide bond</keyword>
<feature type="domain" description="VWFC" evidence="7">
    <location>
        <begin position="95"/>
        <end position="161"/>
    </location>
</feature>
<dbReference type="PROSITE" id="PS51323">
    <property type="entry name" value="IGFBP_N_2"/>
    <property type="match status" value="1"/>
</dbReference>
<dbReference type="SMART" id="SM00209">
    <property type="entry name" value="TSP1"/>
    <property type="match status" value="1"/>
</dbReference>
<evidence type="ECO:0000313" key="9">
    <source>
        <dbReference type="EMBL" id="TTM20196.1"/>
    </source>
</evidence>
<dbReference type="OrthoDB" id="365605at2759"/>
<dbReference type="InterPro" id="IPR009030">
    <property type="entry name" value="Growth_fac_rcpt_cys_sf"/>
</dbReference>
<dbReference type="Gene3D" id="2.10.70.10">
    <property type="entry name" value="Complement Module, domain 1"/>
    <property type="match status" value="1"/>
</dbReference>
<comment type="caution">
    <text evidence="4">Lacks conserved residue(s) required for the propagation of feature annotation.</text>
</comment>
<evidence type="ECO:0000256" key="5">
    <source>
        <dbReference type="SAM" id="SignalP"/>
    </source>
</evidence>
<dbReference type="InterPro" id="IPR000867">
    <property type="entry name" value="IGFBP-like"/>
</dbReference>
<dbReference type="PROSITE" id="PS01208">
    <property type="entry name" value="VWFC_1"/>
    <property type="match status" value="1"/>
</dbReference>
<dbReference type="SUPFAM" id="SSF82895">
    <property type="entry name" value="TSP-1 type 1 repeat"/>
    <property type="match status" value="1"/>
</dbReference>
<feature type="signal peptide" evidence="5">
    <location>
        <begin position="1"/>
        <end position="16"/>
    </location>
</feature>
<evidence type="ECO:0000256" key="3">
    <source>
        <dbReference type="ARBA" id="ARBA00023157"/>
    </source>
</evidence>
<sequence>MQAVVCSALLFILTAAGEVARDCPRPCSCPLMPPLCPVGVSLVLDKCGCCKVCAQQFNQDCSPDKPCDHIKGLRCHLGPGGDPQQGLCRADAQGRPCEFNGQVYQHGEDFAPSCEHQCNCMDGVVGCMPLCSDRIPLPAWHCANPRLETPPGRCCEEWVCDDDNRINEEAPDSTPPRLHGNHIDKRLHTFSYTDIAGEAFQEMSLPVSEVPFLSSSCVPQTTDWSECSASCGFGVSSRVTNMNPQCKLVRETRLCRVHECDTVPATRKVKKCKRTLRPRGPEQISFGGCATVRRYRPKTCGSCDDGRCCRPSESCTVRLRFLCPDGENITRDVMWIQQCRCGTSLADKYEGARTQRSARSGMRLGKLAVSGHSSASHRKFPVFYALGFRSHHDHRVPIFSSFIIVSLLVRKLRSKNPAPLQKPTDETISFQLSNERILPVTPGAPGKGP</sequence>
<dbReference type="InterPro" id="IPR050941">
    <property type="entry name" value="CCN"/>
</dbReference>
<dbReference type="PROSITE" id="PS01225">
    <property type="entry name" value="CTCK_2"/>
    <property type="match status" value="1"/>
</dbReference>
<dbReference type="EMBL" id="VCAZ01000239">
    <property type="protein sequence ID" value="TTM20196.1"/>
    <property type="molecule type" value="Genomic_DNA"/>
</dbReference>
<gene>
    <name evidence="9" type="ORF">Baya_15595</name>
</gene>